<dbReference type="PROSITE" id="PS00409">
    <property type="entry name" value="PROKAR_NTER_METHYL"/>
    <property type="match status" value="1"/>
</dbReference>
<reference evidence="5" key="1">
    <citation type="journal article" date="2019" name="Int. J. Syst. Evol. Microbiol.">
        <title>The Global Catalogue of Microorganisms (GCM) 10K type strain sequencing project: providing services to taxonomists for standard genome sequencing and annotation.</title>
        <authorList>
            <consortium name="The Broad Institute Genomics Platform"/>
            <consortium name="The Broad Institute Genome Sequencing Center for Infectious Disease"/>
            <person name="Wu L."/>
            <person name="Ma J."/>
        </authorList>
    </citation>
    <scope>NUCLEOTIDE SEQUENCE [LARGE SCALE GENOMIC DNA]</scope>
    <source>
        <strain evidence="5">CCM 8908</strain>
    </source>
</reference>
<feature type="transmembrane region" description="Helical" evidence="3">
    <location>
        <begin position="6"/>
        <end position="26"/>
    </location>
</feature>
<dbReference type="RefSeq" id="WP_125685547.1">
    <property type="nucleotide sequence ID" value="NZ_JBHSSI010000010.1"/>
</dbReference>
<comment type="subcellular location">
    <subcellularLocation>
        <location evidence="1">Cell surface</location>
    </subcellularLocation>
</comment>
<comment type="caution">
    <text evidence="4">The sequence shown here is derived from an EMBL/GenBank/DDBJ whole genome shotgun (WGS) entry which is preliminary data.</text>
</comment>
<dbReference type="InterPro" id="IPR012902">
    <property type="entry name" value="N_methyl_site"/>
</dbReference>
<keyword evidence="3" id="KW-0472">Membrane</keyword>
<dbReference type="Proteomes" id="UP001596283">
    <property type="component" value="Unassembled WGS sequence"/>
</dbReference>
<keyword evidence="5" id="KW-1185">Reference proteome</keyword>
<organism evidence="4 5">
    <name type="scientific">Levilactobacillus fujinensis</name>
    <dbReference type="NCBI Taxonomy" id="2486024"/>
    <lineage>
        <taxon>Bacteria</taxon>
        <taxon>Bacillati</taxon>
        <taxon>Bacillota</taxon>
        <taxon>Bacilli</taxon>
        <taxon>Lactobacillales</taxon>
        <taxon>Lactobacillaceae</taxon>
        <taxon>Levilactobacillus</taxon>
    </lineage>
</organism>
<name>A0ABW1TDK4_9LACO</name>
<keyword evidence="3" id="KW-1133">Transmembrane helix</keyword>
<evidence type="ECO:0000256" key="1">
    <source>
        <dbReference type="ARBA" id="ARBA00004241"/>
    </source>
</evidence>
<sequence>MMRRQGFTLIETVFALMITAGMFLLVSGTSRTLIRGIHQDSLAWLQAVQVLERPGKYQLVRTTGDVLVVKDHDKQGKLREMKALLDKKGVLKMTATLPGKRATQGYYPLLRHVTTIHWQNLGHGVVKLRLKQENLPWRETLVDLRGVKGS</sequence>
<dbReference type="EMBL" id="JBHSSI010000010">
    <property type="protein sequence ID" value="MFC6259501.1"/>
    <property type="molecule type" value="Genomic_DNA"/>
</dbReference>
<evidence type="ECO:0000256" key="2">
    <source>
        <dbReference type="ARBA" id="ARBA00023287"/>
    </source>
</evidence>
<keyword evidence="3" id="KW-0812">Transmembrane</keyword>
<protein>
    <submittedName>
        <fullName evidence="4">Competence protein ComGF</fullName>
    </submittedName>
</protein>
<accession>A0ABW1TDK4</accession>
<gene>
    <name evidence="4" type="ORF">ACFP1C_00935</name>
</gene>
<evidence type="ECO:0000313" key="4">
    <source>
        <dbReference type="EMBL" id="MFC6259501.1"/>
    </source>
</evidence>
<evidence type="ECO:0000313" key="5">
    <source>
        <dbReference type="Proteomes" id="UP001596283"/>
    </source>
</evidence>
<keyword evidence="2" id="KW-0178">Competence</keyword>
<evidence type="ECO:0000256" key="3">
    <source>
        <dbReference type="SAM" id="Phobius"/>
    </source>
</evidence>
<proteinExistence type="predicted"/>